<keyword evidence="2" id="KW-1185">Reference proteome</keyword>
<organism evidence="1 2">
    <name type="scientific">Halarcobacter mediterraneus</name>
    <dbReference type="NCBI Taxonomy" id="2023153"/>
    <lineage>
        <taxon>Bacteria</taxon>
        <taxon>Pseudomonadati</taxon>
        <taxon>Campylobacterota</taxon>
        <taxon>Epsilonproteobacteria</taxon>
        <taxon>Campylobacterales</taxon>
        <taxon>Arcobacteraceae</taxon>
        <taxon>Halarcobacter</taxon>
    </lineage>
</organism>
<dbReference type="EMBL" id="NXIE01000009">
    <property type="protein sequence ID" value="RXK11462.1"/>
    <property type="molecule type" value="Genomic_DNA"/>
</dbReference>
<dbReference type="AlphaFoldDB" id="A0A4Q1ASC3"/>
<gene>
    <name evidence="1" type="ORF">CP965_13895</name>
</gene>
<protein>
    <recommendedName>
        <fullName evidence="3">DUF4845 domain-containing protein</fullName>
    </recommendedName>
</protein>
<evidence type="ECO:0000313" key="2">
    <source>
        <dbReference type="Proteomes" id="UP000289718"/>
    </source>
</evidence>
<reference evidence="1 2" key="1">
    <citation type="submission" date="2017-09" db="EMBL/GenBank/DDBJ databases">
        <title>Genomics of the genus Arcobacter.</title>
        <authorList>
            <person name="Perez-Cataluna A."/>
            <person name="Figueras M.J."/>
            <person name="Salas-Masso N."/>
        </authorList>
    </citation>
    <scope>NUCLEOTIDE SEQUENCE [LARGE SCALE GENOMIC DNA]</scope>
    <source>
        <strain evidence="1 2">F156-34</strain>
    </source>
</reference>
<accession>A0A4Q1ASC3</accession>
<evidence type="ECO:0008006" key="3">
    <source>
        <dbReference type="Google" id="ProtNLM"/>
    </source>
</evidence>
<evidence type="ECO:0000313" key="1">
    <source>
        <dbReference type="EMBL" id="RXK11462.1"/>
    </source>
</evidence>
<proteinExistence type="predicted"/>
<dbReference type="OrthoDB" id="5349312at2"/>
<dbReference type="RefSeq" id="WP_129062710.1">
    <property type="nucleotide sequence ID" value="NZ_NXIE01000009.1"/>
</dbReference>
<comment type="caution">
    <text evidence="1">The sequence shown here is derived from an EMBL/GenBank/DDBJ whole genome shotgun (WGS) entry which is preliminary data.</text>
</comment>
<sequence length="109" mass="12731">MKKAFTLFATLLLLVVFSFLIINIFEVKSLSSSNIVNKYQYIQGKNHLLFLEEYLRNSSLDGVNKIEIEDNKFKIQAYVKDKTSNFFIQMQVKAKDFNISLVKNIEINK</sequence>
<name>A0A4Q1ASC3_9BACT</name>
<dbReference type="Proteomes" id="UP000289718">
    <property type="component" value="Unassembled WGS sequence"/>
</dbReference>